<evidence type="ECO:0000313" key="2">
    <source>
        <dbReference type="Proteomes" id="UP001162501"/>
    </source>
</evidence>
<organism evidence="1 2">
    <name type="scientific">Rangifer tarandus platyrhynchus</name>
    <name type="common">Svalbard reindeer</name>
    <dbReference type="NCBI Taxonomy" id="3082113"/>
    <lineage>
        <taxon>Eukaryota</taxon>
        <taxon>Metazoa</taxon>
        <taxon>Chordata</taxon>
        <taxon>Craniata</taxon>
        <taxon>Vertebrata</taxon>
        <taxon>Euteleostomi</taxon>
        <taxon>Mammalia</taxon>
        <taxon>Eutheria</taxon>
        <taxon>Laurasiatheria</taxon>
        <taxon>Artiodactyla</taxon>
        <taxon>Ruminantia</taxon>
        <taxon>Pecora</taxon>
        <taxon>Cervidae</taxon>
        <taxon>Odocoileinae</taxon>
        <taxon>Rangifer</taxon>
    </lineage>
</organism>
<gene>
    <name evidence="1" type="ORF">MRATA1EN3_LOCUS14760</name>
</gene>
<proteinExistence type="predicted"/>
<reference evidence="1" key="1">
    <citation type="submission" date="2023-05" db="EMBL/GenBank/DDBJ databases">
        <authorList>
            <consortium name="ELIXIR-Norway"/>
        </authorList>
    </citation>
    <scope>NUCLEOTIDE SEQUENCE</scope>
</reference>
<protein>
    <submittedName>
        <fullName evidence="1">Uncharacterized protein</fullName>
    </submittedName>
</protein>
<evidence type="ECO:0000313" key="1">
    <source>
        <dbReference type="EMBL" id="CAI9703547.1"/>
    </source>
</evidence>
<dbReference type="Proteomes" id="UP001162501">
    <property type="component" value="Chromosome 25"/>
</dbReference>
<accession>A0ACB0ERZ2</accession>
<sequence>MEQEGQNEAQALSVLAAPQAKACRSHRQCYGSPQATTQEDKLAPETELEEFVHLHLPWASLKALQVKIWFPKQFQKQEKRCTEARVADTPWLRLLTHLRCLQTGPLCSAMLWL</sequence>
<name>A0ACB0ERZ2_RANTA</name>
<dbReference type="EMBL" id="OX596109">
    <property type="protein sequence ID" value="CAI9703547.1"/>
    <property type="molecule type" value="Genomic_DNA"/>
</dbReference>